<dbReference type="PROSITE" id="PS51842">
    <property type="entry name" value="IF_ROD_2"/>
    <property type="match status" value="1"/>
</dbReference>
<dbReference type="PANTHER" id="PTHR23239">
    <property type="entry name" value="INTERMEDIATE FILAMENT"/>
    <property type="match status" value="1"/>
</dbReference>
<protein>
    <submittedName>
        <fullName evidence="5">Keratin, type I cytoskeletal 24</fullName>
    </submittedName>
</protein>
<evidence type="ECO:0000313" key="5">
    <source>
        <dbReference type="EMBL" id="GAB1296799.1"/>
    </source>
</evidence>
<dbReference type="Proteomes" id="UP001623349">
    <property type="component" value="Unassembled WGS sequence"/>
</dbReference>
<keyword evidence="6" id="KW-1185">Reference proteome</keyword>
<dbReference type="SMART" id="SM01391">
    <property type="entry name" value="Filament"/>
    <property type="match status" value="1"/>
</dbReference>
<dbReference type="InterPro" id="IPR002957">
    <property type="entry name" value="Keratin_I"/>
</dbReference>
<dbReference type="EMBL" id="BAAFST010000011">
    <property type="protein sequence ID" value="GAB1296799.1"/>
    <property type="molecule type" value="Genomic_DNA"/>
</dbReference>
<reference evidence="5 6" key="1">
    <citation type="submission" date="2024-08" db="EMBL/GenBank/DDBJ databases">
        <title>The draft genome of Apodemus speciosus.</title>
        <authorList>
            <person name="Nabeshima K."/>
            <person name="Suzuki S."/>
            <person name="Onuma M."/>
        </authorList>
    </citation>
    <scope>NUCLEOTIDE SEQUENCE [LARGE SCALE GENOMIC DNA]</scope>
    <source>
        <strain evidence="5">IB14-021</strain>
    </source>
</reference>
<dbReference type="Gene3D" id="1.20.5.1160">
    <property type="entry name" value="Vasodilator-stimulated phosphoprotein"/>
    <property type="match status" value="1"/>
</dbReference>
<evidence type="ECO:0000259" key="4">
    <source>
        <dbReference type="PROSITE" id="PS51842"/>
    </source>
</evidence>
<proteinExistence type="predicted"/>
<dbReference type="PANTHER" id="PTHR23239:SF207">
    <property type="entry name" value="KERATIN, TYPE I CYTOSKELETAL 24"/>
    <property type="match status" value="1"/>
</dbReference>
<name>A0ABQ0FC28_APOSI</name>
<accession>A0ABQ0FC28</accession>
<dbReference type="Gene3D" id="1.20.5.170">
    <property type="match status" value="1"/>
</dbReference>
<evidence type="ECO:0000256" key="1">
    <source>
        <dbReference type="ARBA" id="ARBA00022754"/>
    </source>
</evidence>
<evidence type="ECO:0000256" key="2">
    <source>
        <dbReference type="ARBA" id="ARBA00023054"/>
    </source>
</evidence>
<dbReference type="PRINTS" id="PR01248">
    <property type="entry name" value="TYPE1KERATIN"/>
</dbReference>
<feature type="coiled-coil region" evidence="3">
    <location>
        <begin position="24"/>
        <end position="58"/>
    </location>
</feature>
<evidence type="ECO:0000256" key="3">
    <source>
        <dbReference type="SAM" id="Coils"/>
    </source>
</evidence>
<dbReference type="SUPFAM" id="SSF64593">
    <property type="entry name" value="Intermediate filament protein, coiled coil region"/>
    <property type="match status" value="2"/>
</dbReference>
<gene>
    <name evidence="5" type="ORF">APTSU1_001203400</name>
</gene>
<dbReference type="Pfam" id="PF00038">
    <property type="entry name" value="Filament"/>
    <property type="match status" value="1"/>
</dbReference>
<comment type="caution">
    <text evidence="5">The sequence shown here is derived from an EMBL/GenBank/DDBJ whole genome shotgun (WGS) entry which is preliminary data.</text>
</comment>
<organism evidence="5 6">
    <name type="scientific">Apodemus speciosus</name>
    <name type="common">Large Japanese field mouse</name>
    <dbReference type="NCBI Taxonomy" id="105296"/>
    <lineage>
        <taxon>Eukaryota</taxon>
        <taxon>Metazoa</taxon>
        <taxon>Chordata</taxon>
        <taxon>Craniata</taxon>
        <taxon>Vertebrata</taxon>
        <taxon>Euteleostomi</taxon>
        <taxon>Mammalia</taxon>
        <taxon>Eutheria</taxon>
        <taxon>Euarchontoglires</taxon>
        <taxon>Glires</taxon>
        <taxon>Rodentia</taxon>
        <taxon>Myomorpha</taxon>
        <taxon>Muroidea</taxon>
        <taxon>Muridae</taxon>
        <taxon>Murinae</taxon>
        <taxon>Apodemus</taxon>
    </lineage>
</organism>
<keyword evidence="2 3" id="KW-0175">Coiled coil</keyword>
<dbReference type="Gene3D" id="1.20.5.500">
    <property type="entry name" value="Single helix bin"/>
    <property type="match status" value="1"/>
</dbReference>
<feature type="domain" description="IF rod" evidence="4">
    <location>
        <begin position="20"/>
        <end position="348"/>
    </location>
</feature>
<evidence type="ECO:0000313" key="6">
    <source>
        <dbReference type="Proteomes" id="UP001623349"/>
    </source>
</evidence>
<sequence length="405" mass="44965">MGGGLGGISGYDGGLLSGSEKQTMQDLNDRLANYLDKVRALEEANTDLETKIKDWYCKHGSEKGGSGRDYSHYCSVIEDLKNQVGLRSYDLYGFDSGITSATCENARMVLQIDNARLAADDFRMKYEHELCLRECLEADINGLRKVLDEMTMTRCDLEMQIEGLTEELVFLKKNHEEEMKCLQGSSGGDVRVEMNAAPGTDLTKLLNDMRAQYEAMAEQNREEAEKQFNERSASLQAQISTDAEAANCARSEVMELRRTVQTLEIELQSQLAMKCSLEGTLADTEAGYVAQLSGIQTQISSLEEQLSQIRAETQCQSAEYECLLDIKTRLEQEIETYRRLLSGDAGGCDYRNLVPRHVVLSDSGSCSGQGKDPSKTRVTKTIIEEVVDGKVVSSQVSNISEVKVK</sequence>
<keyword evidence="1" id="KW-0403">Intermediate filament</keyword>
<dbReference type="InterPro" id="IPR039008">
    <property type="entry name" value="IF_rod_dom"/>
</dbReference>
<feature type="coiled-coil region" evidence="3">
    <location>
        <begin position="206"/>
        <end position="340"/>
    </location>
</feature>